<dbReference type="OrthoDB" id="10545734at2759"/>
<accession>A0A8K0HMQ2</accession>
<proteinExistence type="predicted"/>
<reference evidence="1" key="1">
    <citation type="submission" date="2020-03" db="EMBL/GenBank/DDBJ databases">
        <title>A high-quality chromosome-level genome assembly of a woody plant with both climbing and erect habits, Rhamnella rubrinervis.</title>
        <authorList>
            <person name="Lu Z."/>
            <person name="Yang Y."/>
            <person name="Zhu X."/>
            <person name="Sun Y."/>
        </authorList>
    </citation>
    <scope>NUCLEOTIDE SEQUENCE</scope>
    <source>
        <strain evidence="1">BYM</strain>
        <tissue evidence="1">Leaf</tissue>
    </source>
</reference>
<dbReference type="Proteomes" id="UP000796880">
    <property type="component" value="Unassembled WGS sequence"/>
</dbReference>
<evidence type="ECO:0000313" key="2">
    <source>
        <dbReference type="Proteomes" id="UP000796880"/>
    </source>
</evidence>
<protein>
    <submittedName>
        <fullName evidence="1">Uncharacterized protein</fullName>
    </submittedName>
</protein>
<evidence type="ECO:0000313" key="1">
    <source>
        <dbReference type="EMBL" id="KAF3455702.1"/>
    </source>
</evidence>
<name>A0A8K0HMQ2_9ROSA</name>
<organism evidence="1 2">
    <name type="scientific">Rhamnella rubrinervis</name>
    <dbReference type="NCBI Taxonomy" id="2594499"/>
    <lineage>
        <taxon>Eukaryota</taxon>
        <taxon>Viridiplantae</taxon>
        <taxon>Streptophyta</taxon>
        <taxon>Embryophyta</taxon>
        <taxon>Tracheophyta</taxon>
        <taxon>Spermatophyta</taxon>
        <taxon>Magnoliopsida</taxon>
        <taxon>eudicotyledons</taxon>
        <taxon>Gunneridae</taxon>
        <taxon>Pentapetalae</taxon>
        <taxon>rosids</taxon>
        <taxon>fabids</taxon>
        <taxon>Rosales</taxon>
        <taxon>Rhamnaceae</taxon>
        <taxon>rhamnoid group</taxon>
        <taxon>Rhamneae</taxon>
        <taxon>Rhamnella</taxon>
    </lineage>
</organism>
<gene>
    <name evidence="1" type="ORF">FNV43_RR00344</name>
</gene>
<dbReference type="AlphaFoldDB" id="A0A8K0HMQ2"/>
<comment type="caution">
    <text evidence="1">The sequence shown here is derived from an EMBL/GenBank/DDBJ whole genome shotgun (WGS) entry which is preliminary data.</text>
</comment>
<dbReference type="EMBL" id="VOIH02000001">
    <property type="protein sequence ID" value="KAF3455702.1"/>
    <property type="molecule type" value="Genomic_DNA"/>
</dbReference>
<sequence length="129" mass="14588">MCCLNLQTKLQSKMNWSEPKTLGTLLVVAVEAEMVVKAREQEKIVHKGRPRRSHILIDIEFPKQLVKSGIRWKMNLRCPSIPFYGILSYSISFAYVLNCPPRVSSSSIAKGRGDSSTTDSRHVPLLAFR</sequence>
<keyword evidence="2" id="KW-1185">Reference proteome</keyword>